<dbReference type="EMBL" id="JACEEZ010025780">
    <property type="protein sequence ID" value="KAG0697539.1"/>
    <property type="molecule type" value="Genomic_DNA"/>
</dbReference>
<gene>
    <name evidence="1" type="ORF">GWK47_026292</name>
</gene>
<evidence type="ECO:0000313" key="2">
    <source>
        <dbReference type="Proteomes" id="UP000770661"/>
    </source>
</evidence>
<name>A0A8J8WNJ1_CHIOP</name>
<comment type="caution">
    <text evidence="1">The sequence shown here is derived from an EMBL/GenBank/DDBJ whole genome shotgun (WGS) entry which is preliminary data.</text>
</comment>
<sequence length="128" mass="13508">MCQRGGGVARSTPNITSLGVWRTMRAALPSHPLSSPPTCRLGGGGRAGPQGGGGGQRANAVHADPEYISWRTDILPLQRSVPYASSTTRNSLCTAVYCTLRYTILCSSLTLFSVSFRVLTLPLGQACP</sequence>
<reference evidence="1" key="1">
    <citation type="submission" date="2020-07" db="EMBL/GenBank/DDBJ databases">
        <title>The High-quality genome of the commercially important snow crab, Chionoecetes opilio.</title>
        <authorList>
            <person name="Jeong J.-H."/>
            <person name="Ryu S."/>
        </authorList>
    </citation>
    <scope>NUCLEOTIDE SEQUENCE</scope>
    <source>
        <strain evidence="1">MADBK_172401_WGS</strain>
        <tissue evidence="1">Digestive gland</tissue>
    </source>
</reference>
<protein>
    <submittedName>
        <fullName evidence="1">Uncharacterized protein</fullName>
    </submittedName>
</protein>
<proteinExistence type="predicted"/>
<evidence type="ECO:0000313" key="1">
    <source>
        <dbReference type="EMBL" id="KAG0697539.1"/>
    </source>
</evidence>
<keyword evidence="2" id="KW-1185">Reference proteome</keyword>
<accession>A0A8J8WNJ1</accession>
<organism evidence="1 2">
    <name type="scientific">Chionoecetes opilio</name>
    <name type="common">Atlantic snow crab</name>
    <name type="synonym">Cancer opilio</name>
    <dbReference type="NCBI Taxonomy" id="41210"/>
    <lineage>
        <taxon>Eukaryota</taxon>
        <taxon>Metazoa</taxon>
        <taxon>Ecdysozoa</taxon>
        <taxon>Arthropoda</taxon>
        <taxon>Crustacea</taxon>
        <taxon>Multicrustacea</taxon>
        <taxon>Malacostraca</taxon>
        <taxon>Eumalacostraca</taxon>
        <taxon>Eucarida</taxon>
        <taxon>Decapoda</taxon>
        <taxon>Pleocyemata</taxon>
        <taxon>Brachyura</taxon>
        <taxon>Eubrachyura</taxon>
        <taxon>Majoidea</taxon>
        <taxon>Majidae</taxon>
        <taxon>Chionoecetes</taxon>
    </lineage>
</organism>
<dbReference type="AlphaFoldDB" id="A0A8J8WNJ1"/>
<dbReference type="Proteomes" id="UP000770661">
    <property type="component" value="Unassembled WGS sequence"/>
</dbReference>